<dbReference type="EMBL" id="ACFU01000032">
    <property type="protein sequence ID" value="EEF12919.1"/>
    <property type="molecule type" value="Genomic_DNA"/>
</dbReference>
<sequence>MLQNGVLICVERVVDSVSDKTSVLKISLGQRAYAAFLRFSLY</sequence>
<gene>
    <name evidence="1" type="ORF">CAMRE0001_3244</name>
</gene>
<evidence type="ECO:0000313" key="1">
    <source>
        <dbReference type="EMBL" id="EEF12919.1"/>
    </source>
</evidence>
<dbReference type="STRING" id="553218.CAMRE0001_3244"/>
<evidence type="ECO:0000313" key="2">
    <source>
        <dbReference type="Proteomes" id="UP000003082"/>
    </source>
</evidence>
<reference evidence="1 2" key="1">
    <citation type="submission" date="2008-08" db="EMBL/GenBank/DDBJ databases">
        <authorList>
            <person name="Madupu R."/>
            <person name="Durkin A.S."/>
            <person name="Torralba M."/>
            <person name="Methe B."/>
            <person name="Sutton G.G."/>
            <person name="Strausberg R.L."/>
            <person name="Nelson K.E."/>
        </authorList>
    </citation>
    <scope>NUCLEOTIDE SEQUENCE [LARGE SCALE GENOMIC DNA]</scope>
    <source>
        <strain evidence="1 2">RM3267</strain>
    </source>
</reference>
<name>B9D502_CAMRE</name>
<dbReference type="AlphaFoldDB" id="B9D502"/>
<keyword evidence="2" id="KW-1185">Reference proteome</keyword>
<protein>
    <submittedName>
        <fullName evidence="1">Uncharacterized protein</fullName>
    </submittedName>
</protein>
<organism evidence="1 2">
    <name type="scientific">Campylobacter rectus RM3267</name>
    <dbReference type="NCBI Taxonomy" id="553218"/>
    <lineage>
        <taxon>Bacteria</taxon>
        <taxon>Pseudomonadati</taxon>
        <taxon>Campylobacterota</taxon>
        <taxon>Epsilonproteobacteria</taxon>
        <taxon>Campylobacterales</taxon>
        <taxon>Campylobacteraceae</taxon>
        <taxon>Campylobacter</taxon>
    </lineage>
</organism>
<comment type="caution">
    <text evidence="1">The sequence shown here is derived from an EMBL/GenBank/DDBJ whole genome shotgun (WGS) entry which is preliminary data.</text>
</comment>
<dbReference type="Proteomes" id="UP000003082">
    <property type="component" value="Unassembled WGS sequence"/>
</dbReference>
<proteinExistence type="predicted"/>
<accession>B9D502</accession>